<gene>
    <name evidence="6" type="ORF">Mal15_27250</name>
</gene>
<dbReference type="InterPro" id="IPR036909">
    <property type="entry name" value="Cyt_c-like_dom_sf"/>
</dbReference>
<protein>
    <submittedName>
        <fullName evidence="6">Neutral ceramidase</fullName>
        <ecNumber evidence="6">3.5.1.23</ecNumber>
    </submittedName>
</protein>
<name>A0A5B9MF88_9BACT</name>
<dbReference type="EMBL" id="CP036264">
    <property type="protein sequence ID" value="QEF98670.1"/>
    <property type="molecule type" value="Genomic_DNA"/>
</dbReference>
<sequence>MKSLRCLLWGIFIAELALHYATDCPAATTWQAGFAKLDVTPTEPLRMSGYGNRDHPSEGIDTPLFVRAVCLQSSTADSQDAPLVLLSIDNIGLSGAHTRRLASEIESKHAIPRQRLVFCSTHTHSGPDLGGQLSNIFSTPLSQPEADAARRYVERLDAAIIASVAAARDHLQPAQLAYGVGRAGFAANRRVLTDGKWSGFGVQSDGPFDHSVPVLRITSPEGMVRGLIFNYACHCTTVGGDYYKINADWAGYAATQLEASFPEAVALCTIGCGADANPNPRGTVQMAEMHGQTLAAEVGRIARSDLSPVDATVQARFDYAALSFDLPTKEELESRLGESNPQTRRHAERMLQVLKEKGRLPATYPVPIQSWKFGDQLTMIFLGGEVVVDYALRLKRTLNDSDLWVSAYSNDVLGYIASERMRGEGGYEYDRSGIYYGLPGPWASGSEDLLIRRVEEVVNNSGRPKPLGPANALQSIHVADAFHVELVAAEPLVQDPVNIAFGDDGNLWVVEMGDYPEGSNGGRVKSLIDIDGDGTFDQATTFLDGLPFPTGVQPWKDGVLISAAPDILFARDTTGDGHADDVQTIYSGFRLANPQHRINGFTYGLDHSLHLAAGDNLGEIQSVRTGQTIDASGHDVQIWPDSGRIGVTSGRTQFVRSRDSFGRWFGNNNSLPMYHFPIEERDLKRNAAVSYASNKQQLFTPALAPPVFPLTSASERFNDLFAANRFTSACSSIVARSPHFGDNELAVAFVCEPVHNLVHRAALVPTGATFQARRLESESDREFLASTDPWFRPVRAAIGPDGMLYIVDMYREVIEHPEWIPDAWQERLDLRSGEQLGRIYRVRPKGINPASIPVLRNQPDEALVEMLRSPVGPLRDQAQRTLLHRDTTAILSTLTSMATGDTSPFARLHALSILDTVGALDDRTLGDALTDSHPGVLIIAARLSGRRLAGSTTVLDRLAALTTHDDASVTLQAAIALGESNSAVAGELLAKIATRPDLDRWLADAVASSASAHATAIADAIVRQASLQPEQLTEQRIGLLGSALSTAKQQGKPIESLAASRLDSPHLGFETQLRLAECFLTAMGRSEESRAGLASVVRPLQQQAERVAADVDQAESMRCRAVSLIGLNLDADNSGTAVLLSLLDPATPAAVQCEAVTGLVRQNDPDTLKSVMDRWPSFSISVRDHLVSELLASRQATERLLEALQDNRIGTNEISLAAREQLLQSGSRSMRVMAQRLFQSGGSKERGEIVRDYLAKFSSRKTAADVAATQELELGRALFEKHCGVCHSPAPGGVAIGASLDNLTNRSDAALVEAILDPNRAVEPKYQSYVIQTDEGRTLAGVIESEVGGSLTIAHADGKRTTIRRDQIERIRSTGTSLMPEGFETTLNVQQLQAIVRYLQR</sequence>
<organism evidence="6 7">
    <name type="scientific">Stieleria maiorica</name>
    <dbReference type="NCBI Taxonomy" id="2795974"/>
    <lineage>
        <taxon>Bacteria</taxon>
        <taxon>Pseudomonadati</taxon>
        <taxon>Planctomycetota</taxon>
        <taxon>Planctomycetia</taxon>
        <taxon>Pirellulales</taxon>
        <taxon>Pirellulaceae</taxon>
        <taxon>Stieleria</taxon>
    </lineage>
</organism>
<dbReference type="GO" id="GO:0020037">
    <property type="term" value="F:heme binding"/>
    <property type="evidence" value="ECO:0007669"/>
    <property type="project" value="InterPro"/>
</dbReference>
<evidence type="ECO:0000259" key="5">
    <source>
        <dbReference type="PROSITE" id="PS51007"/>
    </source>
</evidence>
<dbReference type="PANTHER" id="PTHR33546">
    <property type="entry name" value="LARGE, MULTIFUNCTIONAL SECRETED PROTEIN-RELATED"/>
    <property type="match status" value="1"/>
</dbReference>
<dbReference type="KEGG" id="smam:Mal15_27250"/>
<dbReference type="InterPro" id="IPR009056">
    <property type="entry name" value="Cyt_c-like_dom"/>
</dbReference>
<reference evidence="6 7" key="1">
    <citation type="submission" date="2019-02" db="EMBL/GenBank/DDBJ databases">
        <title>Planctomycetal bacteria perform biofilm scaping via a novel small molecule.</title>
        <authorList>
            <person name="Jeske O."/>
            <person name="Boedeker C."/>
            <person name="Wiegand S."/>
            <person name="Breitling P."/>
            <person name="Kallscheuer N."/>
            <person name="Jogler M."/>
            <person name="Rohde M."/>
            <person name="Petersen J."/>
            <person name="Medema M.H."/>
            <person name="Surup F."/>
            <person name="Jogler C."/>
        </authorList>
    </citation>
    <scope>NUCLEOTIDE SEQUENCE [LARGE SCALE GENOMIC DNA]</scope>
    <source>
        <strain evidence="6 7">Mal15</strain>
    </source>
</reference>
<accession>A0A5B9MF88</accession>
<dbReference type="InterPro" id="IPR013427">
    <property type="entry name" value="Haem-bd_dom_put"/>
</dbReference>
<dbReference type="Gene3D" id="1.10.760.10">
    <property type="entry name" value="Cytochrome c-like domain"/>
    <property type="match status" value="1"/>
</dbReference>
<dbReference type="PANTHER" id="PTHR33546:SF1">
    <property type="entry name" value="LARGE, MULTIFUNCTIONAL SECRETED PROTEIN"/>
    <property type="match status" value="1"/>
</dbReference>
<dbReference type="InterPro" id="IPR031329">
    <property type="entry name" value="NEUT/ALK_ceramidase_N"/>
</dbReference>
<dbReference type="GO" id="GO:0009055">
    <property type="term" value="F:electron transfer activity"/>
    <property type="evidence" value="ECO:0007669"/>
    <property type="project" value="InterPro"/>
</dbReference>
<dbReference type="SUPFAM" id="SSF48371">
    <property type="entry name" value="ARM repeat"/>
    <property type="match status" value="1"/>
</dbReference>
<dbReference type="NCBIfam" id="TIGR02604">
    <property type="entry name" value="Piru_Ver_Nterm"/>
    <property type="match status" value="1"/>
</dbReference>
<dbReference type="SUPFAM" id="SSF46626">
    <property type="entry name" value="Cytochrome c"/>
    <property type="match status" value="1"/>
</dbReference>
<dbReference type="Gene3D" id="1.25.10.10">
    <property type="entry name" value="Leucine-rich Repeat Variant"/>
    <property type="match status" value="1"/>
</dbReference>
<dbReference type="Pfam" id="PF23500">
    <property type="entry name" value="DUF7133"/>
    <property type="match status" value="1"/>
</dbReference>
<feature type="domain" description="Cytochrome c" evidence="5">
    <location>
        <begin position="1270"/>
        <end position="1401"/>
    </location>
</feature>
<evidence type="ECO:0000313" key="7">
    <source>
        <dbReference type="Proteomes" id="UP000321353"/>
    </source>
</evidence>
<keyword evidence="2 4" id="KW-0479">Metal-binding</keyword>
<evidence type="ECO:0000313" key="6">
    <source>
        <dbReference type="EMBL" id="QEF98670.1"/>
    </source>
</evidence>
<dbReference type="Proteomes" id="UP000321353">
    <property type="component" value="Chromosome"/>
</dbReference>
<dbReference type="InterPro" id="IPR055557">
    <property type="entry name" value="DUF7133"/>
</dbReference>
<keyword evidence="6" id="KW-0378">Hydrolase</keyword>
<evidence type="ECO:0000256" key="3">
    <source>
        <dbReference type="ARBA" id="ARBA00023004"/>
    </source>
</evidence>
<dbReference type="InterPro" id="IPR011989">
    <property type="entry name" value="ARM-like"/>
</dbReference>
<keyword evidence="3 4" id="KW-0408">Iron</keyword>
<dbReference type="NCBIfam" id="TIGR02603">
    <property type="entry name" value="CxxCH_TIGR02603"/>
    <property type="match status" value="1"/>
</dbReference>
<keyword evidence="7" id="KW-1185">Reference proteome</keyword>
<dbReference type="InterPro" id="IPR016024">
    <property type="entry name" value="ARM-type_fold"/>
</dbReference>
<keyword evidence="1 4" id="KW-0349">Heme</keyword>
<dbReference type="PROSITE" id="PS51007">
    <property type="entry name" value="CYTC"/>
    <property type="match status" value="1"/>
</dbReference>
<dbReference type="EC" id="3.5.1.23" evidence="6"/>
<dbReference type="GO" id="GO:0017040">
    <property type="term" value="F:N-acylsphingosine amidohydrolase activity"/>
    <property type="evidence" value="ECO:0007669"/>
    <property type="project" value="UniProtKB-EC"/>
</dbReference>
<dbReference type="RefSeq" id="WP_167546778.1">
    <property type="nucleotide sequence ID" value="NZ_CP036264.1"/>
</dbReference>
<dbReference type="GO" id="GO:0046872">
    <property type="term" value="F:metal ion binding"/>
    <property type="evidence" value="ECO:0007669"/>
    <property type="project" value="UniProtKB-KW"/>
</dbReference>
<proteinExistence type="predicted"/>
<dbReference type="Pfam" id="PF04734">
    <property type="entry name" value="Ceramidase_alk"/>
    <property type="match status" value="1"/>
</dbReference>
<dbReference type="InterPro" id="IPR013428">
    <property type="entry name" value="Membrane-bound_put_N"/>
</dbReference>
<dbReference type="SUPFAM" id="SSF63829">
    <property type="entry name" value="Calcium-dependent phosphotriesterase"/>
    <property type="match status" value="1"/>
</dbReference>
<evidence type="ECO:0000256" key="4">
    <source>
        <dbReference type="PROSITE-ProRule" id="PRU00433"/>
    </source>
</evidence>
<evidence type="ECO:0000256" key="1">
    <source>
        <dbReference type="ARBA" id="ARBA00022617"/>
    </source>
</evidence>
<evidence type="ECO:0000256" key="2">
    <source>
        <dbReference type="ARBA" id="ARBA00022723"/>
    </source>
</evidence>